<proteinExistence type="predicted"/>
<dbReference type="EMBL" id="SJPM01000001">
    <property type="protein sequence ID" value="TWU03342.1"/>
    <property type="molecule type" value="Genomic_DNA"/>
</dbReference>
<accession>A0A5C6AWD2</accession>
<name>A0A5C6AWD2_9BACT</name>
<evidence type="ECO:0000313" key="2">
    <source>
        <dbReference type="Proteomes" id="UP000316213"/>
    </source>
</evidence>
<dbReference type="OrthoDB" id="282040at2"/>
<dbReference type="AlphaFoldDB" id="A0A5C6AWD2"/>
<protein>
    <submittedName>
        <fullName evidence="1">Uncharacterized protein</fullName>
    </submittedName>
</protein>
<dbReference type="Proteomes" id="UP000316213">
    <property type="component" value="Unassembled WGS sequence"/>
</dbReference>
<sequence>MKIRKLRASFVSQMKTGRDTGIVPNGYANLAAGVNAEARRIVEAKYADQWQAAGVIGRWKLQRVMDAEINELATKLMPDVSSKAVF</sequence>
<reference evidence="1 2" key="1">
    <citation type="submission" date="2019-02" db="EMBL/GenBank/DDBJ databases">
        <title>Deep-cultivation of Planctomycetes and their phenomic and genomic characterization uncovers novel biology.</title>
        <authorList>
            <person name="Wiegand S."/>
            <person name="Jogler M."/>
            <person name="Boedeker C."/>
            <person name="Pinto D."/>
            <person name="Vollmers J."/>
            <person name="Rivas-Marin E."/>
            <person name="Kohn T."/>
            <person name="Peeters S.H."/>
            <person name="Heuer A."/>
            <person name="Rast P."/>
            <person name="Oberbeckmann S."/>
            <person name="Bunk B."/>
            <person name="Jeske O."/>
            <person name="Meyerdierks A."/>
            <person name="Storesund J.E."/>
            <person name="Kallscheuer N."/>
            <person name="Luecker S."/>
            <person name="Lage O.M."/>
            <person name="Pohl T."/>
            <person name="Merkel B.J."/>
            <person name="Hornburger P."/>
            <person name="Mueller R.-W."/>
            <person name="Bruemmer F."/>
            <person name="Labrenz M."/>
            <person name="Spormann A.M."/>
            <person name="Op Den Camp H."/>
            <person name="Overmann J."/>
            <person name="Amann R."/>
            <person name="Jetten M.S.M."/>
            <person name="Mascher T."/>
            <person name="Medema M.H."/>
            <person name="Devos D.P."/>
            <person name="Kaster A.-K."/>
            <person name="Ovreas L."/>
            <person name="Rohde M."/>
            <person name="Galperin M.Y."/>
            <person name="Jogler C."/>
        </authorList>
    </citation>
    <scope>NUCLEOTIDE SEQUENCE [LARGE SCALE GENOMIC DNA]</scope>
    <source>
        <strain evidence="1 2">Pla100</strain>
    </source>
</reference>
<comment type="caution">
    <text evidence="1">The sequence shown here is derived from an EMBL/GenBank/DDBJ whole genome shotgun (WGS) entry which is preliminary data.</text>
</comment>
<evidence type="ECO:0000313" key="1">
    <source>
        <dbReference type="EMBL" id="TWU03342.1"/>
    </source>
</evidence>
<keyword evidence="2" id="KW-1185">Reference proteome</keyword>
<organism evidence="1 2">
    <name type="scientific">Neorhodopirellula pilleata</name>
    <dbReference type="NCBI Taxonomy" id="2714738"/>
    <lineage>
        <taxon>Bacteria</taxon>
        <taxon>Pseudomonadati</taxon>
        <taxon>Planctomycetota</taxon>
        <taxon>Planctomycetia</taxon>
        <taxon>Pirellulales</taxon>
        <taxon>Pirellulaceae</taxon>
        <taxon>Neorhodopirellula</taxon>
    </lineage>
</organism>
<dbReference type="RefSeq" id="WP_146575884.1">
    <property type="nucleotide sequence ID" value="NZ_SJPM01000001.1"/>
</dbReference>
<gene>
    <name evidence="1" type="ORF">Pla100_02610</name>
</gene>